<name>A0A371YK01_9GAMM</name>
<evidence type="ECO:0000313" key="3">
    <source>
        <dbReference type="Proteomes" id="UP000240957"/>
    </source>
</evidence>
<reference evidence="1" key="4">
    <citation type="submission" date="2024-09" db="EMBL/GenBank/DDBJ databases">
        <authorList>
            <person name="Sun Q."/>
            <person name="Mori K."/>
        </authorList>
    </citation>
    <scope>NUCLEOTIDE SEQUENCE</scope>
    <source>
        <strain evidence="1">KCTC 62575</strain>
    </source>
</reference>
<comment type="caution">
    <text evidence="2">The sequence shown here is derived from an EMBL/GenBank/DDBJ whole genome shotgun (WGS) entry which is preliminary data.</text>
</comment>
<dbReference type="AlphaFoldDB" id="A0A371YK01"/>
<evidence type="ECO:0000313" key="4">
    <source>
        <dbReference type="Proteomes" id="UP001595455"/>
    </source>
</evidence>
<evidence type="ECO:0000313" key="2">
    <source>
        <dbReference type="EMBL" id="RFC81792.1"/>
    </source>
</evidence>
<keyword evidence="4" id="KW-1185">Reference proteome</keyword>
<dbReference type="RefSeq" id="WP_107009942.1">
    <property type="nucleotide sequence ID" value="NZ_JBHRSF010000018.1"/>
</dbReference>
<organism evidence="2 3">
    <name type="scientific">Acinetobacter sichuanensis</name>
    <dbReference type="NCBI Taxonomy" id="2136183"/>
    <lineage>
        <taxon>Bacteria</taxon>
        <taxon>Pseudomonadati</taxon>
        <taxon>Pseudomonadota</taxon>
        <taxon>Gammaproteobacteria</taxon>
        <taxon>Moraxellales</taxon>
        <taxon>Moraxellaceae</taxon>
        <taxon>Acinetobacter</taxon>
    </lineage>
</organism>
<evidence type="ECO:0000313" key="1">
    <source>
        <dbReference type="EMBL" id="MFC2995168.1"/>
    </source>
</evidence>
<dbReference type="Proteomes" id="UP001595455">
    <property type="component" value="Unassembled WGS sequence"/>
</dbReference>
<proteinExistence type="predicted"/>
<sequence>MLLAPYRGRKATVDSVGKVIPIEVSIPQGVGEIIRADGSIQTATKMRVVLEKAPNVNGKNCIDVAYPIP</sequence>
<reference evidence="2 3" key="2">
    <citation type="submission" date="2018-08" db="EMBL/GenBank/DDBJ databases">
        <title>The draft genome of Acinetobacter sichuanensis strain WCHAc060041.</title>
        <authorList>
            <person name="Qin J."/>
            <person name="Feng Y."/>
            <person name="Zong Z."/>
        </authorList>
    </citation>
    <scope>NUCLEOTIDE SEQUENCE [LARGE SCALE GENOMIC DNA]</scope>
    <source>
        <strain evidence="2 3">WCHAc060041</strain>
    </source>
</reference>
<accession>A0A371YK01</accession>
<dbReference type="EMBL" id="PYIX02000055">
    <property type="protein sequence ID" value="RFC81792.1"/>
    <property type="molecule type" value="Genomic_DNA"/>
</dbReference>
<reference evidence="4" key="3">
    <citation type="journal article" date="2019" name="Int. J. Syst. Evol. Microbiol.">
        <title>The Global Catalogue of Microorganisms (GCM) 10K type strain sequencing project: providing services to taxonomists for standard genome sequencing and annotation.</title>
        <authorList>
            <consortium name="The Broad Institute Genomics Platform"/>
            <consortium name="The Broad Institute Genome Sequencing Center for Infectious Disease"/>
            <person name="Wu L."/>
            <person name="Ma J."/>
        </authorList>
    </citation>
    <scope>NUCLEOTIDE SEQUENCE [LARGE SCALE GENOMIC DNA]</scope>
    <source>
        <strain evidence="4">KCTC 62575</strain>
    </source>
</reference>
<protein>
    <submittedName>
        <fullName evidence="2">Uncharacterized protein</fullName>
    </submittedName>
</protein>
<reference evidence="1" key="1">
    <citation type="journal article" date="2014" name="Int. J. Syst. Evol. Microbiol.">
        <title>Complete genome of a new Firmicutes species belonging to the dominant human colonic microbiota ('Ruminococcus bicirculans') reveals two chromosomes and a selective capacity to utilize plant glucans.</title>
        <authorList>
            <consortium name="NISC Comparative Sequencing Program"/>
            <person name="Wegmann U."/>
            <person name="Louis P."/>
            <person name="Goesmann A."/>
            <person name="Henrissat B."/>
            <person name="Duncan S.H."/>
            <person name="Flint H.J."/>
        </authorList>
    </citation>
    <scope>NUCLEOTIDE SEQUENCE</scope>
    <source>
        <strain evidence="1">KCTC 62575</strain>
    </source>
</reference>
<gene>
    <name evidence="1" type="ORF">ACFODO_07815</name>
    <name evidence="2" type="ORF">C9E89_019790</name>
</gene>
<dbReference type="Proteomes" id="UP000240957">
    <property type="component" value="Unassembled WGS sequence"/>
</dbReference>
<dbReference type="EMBL" id="JBHRSF010000018">
    <property type="protein sequence ID" value="MFC2995168.1"/>
    <property type="molecule type" value="Genomic_DNA"/>
</dbReference>